<dbReference type="GO" id="GO:0016020">
    <property type="term" value="C:membrane"/>
    <property type="evidence" value="ECO:0007669"/>
    <property type="project" value="InterPro"/>
</dbReference>
<protein>
    <submittedName>
        <fullName evidence="5">Phosphate ABC transporter ATP-binding protein</fullName>
    </submittedName>
</protein>
<evidence type="ECO:0000313" key="5">
    <source>
        <dbReference type="EMBL" id="OAD91528.1"/>
    </source>
</evidence>
<organism evidence="5 6">
    <name type="scientific">Aequorivita soesokkakensis</name>
    <dbReference type="NCBI Taxonomy" id="1385699"/>
    <lineage>
        <taxon>Bacteria</taxon>
        <taxon>Pseudomonadati</taxon>
        <taxon>Bacteroidota</taxon>
        <taxon>Flavobacteriia</taxon>
        <taxon>Flavobacteriales</taxon>
        <taxon>Flavobacteriaceae</taxon>
        <taxon>Aequorivita</taxon>
    </lineage>
</organism>
<evidence type="ECO:0000313" key="6">
    <source>
        <dbReference type="Proteomes" id="UP000077552"/>
    </source>
</evidence>
<name>A0A1A9LE25_9FLAO</name>
<dbReference type="STRING" id="1385699.A7A78_03290"/>
<gene>
    <name evidence="5" type="primary">pstB</name>
    <name evidence="5" type="ORF">A7A78_03290</name>
</gene>
<dbReference type="PROSITE" id="PS50893">
    <property type="entry name" value="ABC_TRANSPORTER_2"/>
    <property type="match status" value="1"/>
</dbReference>
<dbReference type="PANTHER" id="PTHR43423">
    <property type="entry name" value="ABC TRANSPORTER I FAMILY MEMBER 17"/>
    <property type="match status" value="1"/>
</dbReference>
<dbReference type="Pfam" id="PF00005">
    <property type="entry name" value="ABC_tran"/>
    <property type="match status" value="1"/>
</dbReference>
<comment type="caution">
    <text evidence="5">The sequence shown here is derived from an EMBL/GenBank/DDBJ whole genome shotgun (WGS) entry which is preliminary data.</text>
</comment>
<feature type="domain" description="ABC transporter" evidence="4">
    <location>
        <begin position="21"/>
        <end position="262"/>
    </location>
</feature>
<sequence length="269" mass="30243">METAQKIIENISENKIHQHYISISNLNVSFGSQHILKNISLNFQKNKVNCIVGPSGGGKSTLLRSINRINNDDYNLIINGSILFNNEEILIKNKDLTKLRKEIGMVFQSPCVFPKSIKENVLFGIENHSKLSQAEKDSIVEENLKAASLWDEVSTRLNESAKSLSIGQQQRLCIARTLAVKPKILLMDEPTSSLDPISTEAIEVLMNRLKAEYTIILVTHNISQAKRIADELYFICEGELIESGSKDVLFSNPKKEQTRTYLFNGTCNC</sequence>
<accession>A0A1A9LE25</accession>
<dbReference type="OrthoDB" id="9782239at2"/>
<dbReference type="InterPro" id="IPR027417">
    <property type="entry name" value="P-loop_NTPase"/>
</dbReference>
<dbReference type="SMART" id="SM00382">
    <property type="entry name" value="AAA"/>
    <property type="match status" value="1"/>
</dbReference>
<dbReference type="InterPro" id="IPR003439">
    <property type="entry name" value="ABC_transporter-like_ATP-bd"/>
</dbReference>
<evidence type="ECO:0000256" key="3">
    <source>
        <dbReference type="ARBA" id="ARBA00022840"/>
    </source>
</evidence>
<dbReference type="SUPFAM" id="SSF52540">
    <property type="entry name" value="P-loop containing nucleoside triphosphate hydrolases"/>
    <property type="match status" value="1"/>
</dbReference>
<keyword evidence="1" id="KW-0592">Phosphate transport</keyword>
<dbReference type="InterPro" id="IPR003593">
    <property type="entry name" value="AAA+_ATPase"/>
</dbReference>
<dbReference type="GO" id="GO:0005524">
    <property type="term" value="F:ATP binding"/>
    <property type="evidence" value="ECO:0007669"/>
    <property type="project" value="UniProtKB-KW"/>
</dbReference>
<evidence type="ECO:0000259" key="4">
    <source>
        <dbReference type="PROSITE" id="PS50893"/>
    </source>
</evidence>
<keyword evidence="2" id="KW-0547">Nucleotide-binding</keyword>
<evidence type="ECO:0000256" key="2">
    <source>
        <dbReference type="ARBA" id="ARBA00022741"/>
    </source>
</evidence>
<evidence type="ECO:0000256" key="1">
    <source>
        <dbReference type="ARBA" id="ARBA00022592"/>
    </source>
</evidence>
<dbReference type="GO" id="GO:0035435">
    <property type="term" value="P:phosphate ion transmembrane transport"/>
    <property type="evidence" value="ECO:0007669"/>
    <property type="project" value="InterPro"/>
</dbReference>
<proteinExistence type="predicted"/>
<dbReference type="InterPro" id="IPR005670">
    <property type="entry name" value="PstB-like"/>
</dbReference>
<keyword evidence="3 5" id="KW-0067">ATP-binding</keyword>
<dbReference type="Proteomes" id="UP000077552">
    <property type="component" value="Unassembled WGS sequence"/>
</dbReference>
<reference evidence="5 6" key="1">
    <citation type="submission" date="2016-05" db="EMBL/GenBank/DDBJ databases">
        <title>Genome sequencing of Vitellibacter soesokkakensis RSSK-12.</title>
        <authorList>
            <person name="Thevarajoo S."/>
            <person name="Selvaratnam C."/>
            <person name="Goh K.M."/>
            <person name="Chan K.-G."/>
            <person name="Chong C.S."/>
        </authorList>
    </citation>
    <scope>NUCLEOTIDE SEQUENCE [LARGE SCALE GENOMIC DNA]</scope>
    <source>
        <strain evidence="5 6">RSSK-12</strain>
    </source>
</reference>
<keyword evidence="1" id="KW-0813">Transport</keyword>
<dbReference type="Gene3D" id="3.40.50.300">
    <property type="entry name" value="P-loop containing nucleotide triphosphate hydrolases"/>
    <property type="match status" value="1"/>
</dbReference>
<dbReference type="PANTHER" id="PTHR43423:SF1">
    <property type="entry name" value="ABC TRANSPORTER I FAMILY MEMBER 17"/>
    <property type="match status" value="1"/>
</dbReference>
<dbReference type="AlphaFoldDB" id="A0A1A9LE25"/>
<keyword evidence="6" id="KW-1185">Reference proteome</keyword>
<dbReference type="GO" id="GO:0016887">
    <property type="term" value="F:ATP hydrolysis activity"/>
    <property type="evidence" value="ECO:0007669"/>
    <property type="project" value="InterPro"/>
</dbReference>
<dbReference type="CDD" id="cd03260">
    <property type="entry name" value="ABC_PstB_phosphate_transporter"/>
    <property type="match status" value="1"/>
</dbReference>
<dbReference type="EMBL" id="LXIE01000012">
    <property type="protein sequence ID" value="OAD91528.1"/>
    <property type="molecule type" value="Genomic_DNA"/>
</dbReference>
<dbReference type="RefSeq" id="WP_068761702.1">
    <property type="nucleotide sequence ID" value="NZ_LXIE01000012.1"/>
</dbReference>
<dbReference type="GO" id="GO:0005315">
    <property type="term" value="F:phosphate transmembrane transporter activity"/>
    <property type="evidence" value="ECO:0007669"/>
    <property type="project" value="InterPro"/>
</dbReference>